<protein>
    <submittedName>
        <fullName evidence="1">BnaCnng22190D protein</fullName>
    </submittedName>
</protein>
<dbReference type="Gramene" id="CDY52381">
    <property type="protein sequence ID" value="CDY52381"/>
    <property type="gene ID" value="GSBRNA2T00006822001"/>
</dbReference>
<gene>
    <name evidence="1" type="primary">BnaCnng22190D</name>
    <name evidence="1" type="ORF">GSBRNA2T00006822001</name>
</gene>
<dbReference type="Proteomes" id="UP000028999">
    <property type="component" value="Unassembled WGS sequence"/>
</dbReference>
<name>A0A078IR65_BRANA</name>
<dbReference type="PaxDb" id="3708-A0A078IR65"/>
<dbReference type="EMBL" id="LK033082">
    <property type="protein sequence ID" value="CDY52381.1"/>
    <property type="molecule type" value="Genomic_DNA"/>
</dbReference>
<dbReference type="AlphaFoldDB" id="A0A078IR65"/>
<sequence length="24" mass="2700">MMATLQVFVSFSQMMKQRIPAPAS</sequence>
<accession>A0A078IR65</accession>
<evidence type="ECO:0000313" key="2">
    <source>
        <dbReference type="Proteomes" id="UP000028999"/>
    </source>
</evidence>
<organism evidence="1 2">
    <name type="scientific">Brassica napus</name>
    <name type="common">Rape</name>
    <dbReference type="NCBI Taxonomy" id="3708"/>
    <lineage>
        <taxon>Eukaryota</taxon>
        <taxon>Viridiplantae</taxon>
        <taxon>Streptophyta</taxon>
        <taxon>Embryophyta</taxon>
        <taxon>Tracheophyta</taxon>
        <taxon>Spermatophyta</taxon>
        <taxon>Magnoliopsida</taxon>
        <taxon>eudicotyledons</taxon>
        <taxon>Gunneridae</taxon>
        <taxon>Pentapetalae</taxon>
        <taxon>rosids</taxon>
        <taxon>malvids</taxon>
        <taxon>Brassicales</taxon>
        <taxon>Brassicaceae</taxon>
        <taxon>Brassiceae</taxon>
        <taxon>Brassica</taxon>
    </lineage>
</organism>
<evidence type="ECO:0000313" key="1">
    <source>
        <dbReference type="EMBL" id="CDY52381.1"/>
    </source>
</evidence>
<reference evidence="1 2" key="1">
    <citation type="journal article" date="2014" name="Science">
        <title>Plant genetics. Early allopolyploid evolution in the post-Neolithic Brassica napus oilseed genome.</title>
        <authorList>
            <person name="Chalhoub B."/>
            <person name="Denoeud F."/>
            <person name="Liu S."/>
            <person name="Parkin I.A."/>
            <person name="Tang H."/>
            <person name="Wang X."/>
            <person name="Chiquet J."/>
            <person name="Belcram H."/>
            <person name="Tong C."/>
            <person name="Samans B."/>
            <person name="Correa M."/>
            <person name="Da Silva C."/>
            <person name="Just J."/>
            <person name="Falentin C."/>
            <person name="Koh C.S."/>
            <person name="Le Clainche I."/>
            <person name="Bernard M."/>
            <person name="Bento P."/>
            <person name="Noel B."/>
            <person name="Labadie K."/>
            <person name="Alberti A."/>
            <person name="Charles M."/>
            <person name="Arnaud D."/>
            <person name="Guo H."/>
            <person name="Daviaud C."/>
            <person name="Alamery S."/>
            <person name="Jabbari K."/>
            <person name="Zhao M."/>
            <person name="Edger P.P."/>
            <person name="Chelaifa H."/>
            <person name="Tack D."/>
            <person name="Lassalle G."/>
            <person name="Mestiri I."/>
            <person name="Schnel N."/>
            <person name="Le Paslier M.C."/>
            <person name="Fan G."/>
            <person name="Renault V."/>
            <person name="Bayer P.E."/>
            <person name="Golicz A.A."/>
            <person name="Manoli S."/>
            <person name="Lee T.H."/>
            <person name="Thi V.H."/>
            <person name="Chalabi S."/>
            <person name="Hu Q."/>
            <person name="Fan C."/>
            <person name="Tollenaere R."/>
            <person name="Lu Y."/>
            <person name="Battail C."/>
            <person name="Shen J."/>
            <person name="Sidebottom C.H."/>
            <person name="Wang X."/>
            <person name="Canaguier A."/>
            <person name="Chauveau A."/>
            <person name="Berard A."/>
            <person name="Deniot G."/>
            <person name="Guan M."/>
            <person name="Liu Z."/>
            <person name="Sun F."/>
            <person name="Lim Y.P."/>
            <person name="Lyons E."/>
            <person name="Town C.D."/>
            <person name="Bancroft I."/>
            <person name="Wang X."/>
            <person name="Meng J."/>
            <person name="Ma J."/>
            <person name="Pires J.C."/>
            <person name="King G.J."/>
            <person name="Brunel D."/>
            <person name="Delourme R."/>
            <person name="Renard M."/>
            <person name="Aury J.M."/>
            <person name="Adams K.L."/>
            <person name="Batley J."/>
            <person name="Snowdon R.J."/>
            <person name="Tost J."/>
            <person name="Edwards D."/>
            <person name="Zhou Y."/>
            <person name="Hua W."/>
            <person name="Sharpe A.G."/>
            <person name="Paterson A.H."/>
            <person name="Guan C."/>
            <person name="Wincker P."/>
        </authorList>
    </citation>
    <scope>NUCLEOTIDE SEQUENCE [LARGE SCALE GENOMIC DNA]</scope>
    <source>
        <strain evidence="2">cv. Darmor-bzh</strain>
    </source>
</reference>
<proteinExistence type="predicted"/>
<keyword evidence="2" id="KW-1185">Reference proteome</keyword>